<dbReference type="PROSITE" id="PS50110">
    <property type="entry name" value="RESPONSE_REGULATORY"/>
    <property type="match status" value="1"/>
</dbReference>
<keyword evidence="1" id="KW-0238">DNA-binding</keyword>
<sequence length="223" mass="24465">MMVAMTGSPRRAWRIGVVDDHEQIVRGMRATLDEQTDMDLVVGAGTVADLLAVTDDLDLVLLDLRLDDGTSPITNIETLQQAEIPTLVYTSGDDVYLVRQAASAGVLGVVRKNSPVSELLDAMRQALAGDTVPGIDWAAAIDSDAGFVELSPQLRRVLELYAAGEPTSRVATELDISAETVTDYVNRIRRRYSSVGRPAPTKTDLYKRAIEDGWLPIPRRFRR</sequence>
<evidence type="ECO:0000256" key="2">
    <source>
        <dbReference type="PROSITE-ProRule" id="PRU00169"/>
    </source>
</evidence>
<reference evidence="4 5" key="1">
    <citation type="submission" date="2018-11" db="EMBL/GenBank/DDBJ databases">
        <title>Gordonia insulae sp. nov., isolated from an island soil.</title>
        <authorList>
            <person name="Kim Y.S."/>
            <person name="Kim S.B."/>
        </authorList>
    </citation>
    <scope>NUCLEOTIDE SEQUENCE [LARGE SCALE GENOMIC DNA]</scope>
    <source>
        <strain evidence="4 5">MMS17-SY073</strain>
    </source>
</reference>
<dbReference type="SUPFAM" id="SSF52172">
    <property type="entry name" value="CheY-like"/>
    <property type="match status" value="1"/>
</dbReference>
<evidence type="ECO:0000259" key="3">
    <source>
        <dbReference type="PROSITE" id="PS50110"/>
    </source>
</evidence>
<evidence type="ECO:0000313" key="4">
    <source>
        <dbReference type="EMBL" id="AZG48036.1"/>
    </source>
</evidence>
<evidence type="ECO:0000256" key="1">
    <source>
        <dbReference type="ARBA" id="ARBA00023125"/>
    </source>
</evidence>
<dbReference type="AlphaFoldDB" id="A0A3G8JT07"/>
<dbReference type="GO" id="GO:0003677">
    <property type="term" value="F:DNA binding"/>
    <property type="evidence" value="ECO:0007669"/>
    <property type="project" value="UniProtKB-KW"/>
</dbReference>
<dbReference type="InterPro" id="IPR001789">
    <property type="entry name" value="Sig_transdc_resp-reg_receiver"/>
</dbReference>
<dbReference type="Pfam" id="PF00196">
    <property type="entry name" value="GerE"/>
    <property type="match status" value="1"/>
</dbReference>
<dbReference type="InterPro" id="IPR051015">
    <property type="entry name" value="EvgA-like"/>
</dbReference>
<dbReference type="Gene3D" id="1.10.10.10">
    <property type="entry name" value="Winged helix-like DNA-binding domain superfamily/Winged helix DNA-binding domain"/>
    <property type="match status" value="1"/>
</dbReference>
<feature type="domain" description="Response regulatory" evidence="3">
    <location>
        <begin position="14"/>
        <end position="127"/>
    </location>
</feature>
<dbReference type="KEGG" id="gom:D7316_04649"/>
<dbReference type="InterPro" id="IPR036388">
    <property type="entry name" value="WH-like_DNA-bd_sf"/>
</dbReference>
<gene>
    <name evidence="4" type="primary">desR_2</name>
    <name evidence="4" type="ORF">D7316_04649</name>
</gene>
<dbReference type="PANTHER" id="PTHR45566:SF1">
    <property type="entry name" value="HTH-TYPE TRANSCRIPTIONAL REGULATOR YHJB-RELATED"/>
    <property type="match status" value="1"/>
</dbReference>
<name>A0A3G8JT07_9ACTN</name>
<dbReference type="InterPro" id="IPR011006">
    <property type="entry name" value="CheY-like_superfamily"/>
</dbReference>
<dbReference type="Proteomes" id="UP000271469">
    <property type="component" value="Chromosome"/>
</dbReference>
<accession>A0A3G8JT07</accession>
<dbReference type="EMBL" id="CP033972">
    <property type="protein sequence ID" value="AZG48036.1"/>
    <property type="molecule type" value="Genomic_DNA"/>
</dbReference>
<keyword evidence="2" id="KW-0597">Phosphoprotein</keyword>
<dbReference type="InterPro" id="IPR016032">
    <property type="entry name" value="Sig_transdc_resp-reg_C-effctor"/>
</dbReference>
<dbReference type="GO" id="GO:0006355">
    <property type="term" value="P:regulation of DNA-templated transcription"/>
    <property type="evidence" value="ECO:0007669"/>
    <property type="project" value="InterPro"/>
</dbReference>
<protein>
    <submittedName>
        <fullName evidence="4">Transcriptional regulatory protein DesR</fullName>
    </submittedName>
</protein>
<proteinExistence type="predicted"/>
<dbReference type="Pfam" id="PF00072">
    <property type="entry name" value="Response_reg"/>
    <property type="match status" value="1"/>
</dbReference>
<keyword evidence="5" id="KW-1185">Reference proteome</keyword>
<organism evidence="4 5">
    <name type="scientific">Gordonia insulae</name>
    <dbReference type="NCBI Taxonomy" id="2420509"/>
    <lineage>
        <taxon>Bacteria</taxon>
        <taxon>Bacillati</taxon>
        <taxon>Actinomycetota</taxon>
        <taxon>Actinomycetes</taxon>
        <taxon>Mycobacteriales</taxon>
        <taxon>Gordoniaceae</taxon>
        <taxon>Gordonia</taxon>
    </lineage>
</organism>
<dbReference type="SMART" id="SM00448">
    <property type="entry name" value="REC"/>
    <property type="match status" value="1"/>
</dbReference>
<dbReference type="SUPFAM" id="SSF46894">
    <property type="entry name" value="C-terminal effector domain of the bipartite response regulators"/>
    <property type="match status" value="1"/>
</dbReference>
<dbReference type="GO" id="GO:0000160">
    <property type="term" value="P:phosphorelay signal transduction system"/>
    <property type="evidence" value="ECO:0007669"/>
    <property type="project" value="InterPro"/>
</dbReference>
<dbReference type="Gene3D" id="3.40.50.2300">
    <property type="match status" value="1"/>
</dbReference>
<dbReference type="InterPro" id="IPR000792">
    <property type="entry name" value="Tscrpt_reg_LuxR_C"/>
</dbReference>
<dbReference type="PROSITE" id="PS00622">
    <property type="entry name" value="HTH_LUXR_1"/>
    <property type="match status" value="1"/>
</dbReference>
<dbReference type="PANTHER" id="PTHR45566">
    <property type="entry name" value="HTH-TYPE TRANSCRIPTIONAL REGULATOR YHJB-RELATED"/>
    <property type="match status" value="1"/>
</dbReference>
<feature type="modified residue" description="4-aspartylphosphate" evidence="2">
    <location>
        <position position="63"/>
    </location>
</feature>
<evidence type="ECO:0000313" key="5">
    <source>
        <dbReference type="Proteomes" id="UP000271469"/>
    </source>
</evidence>